<evidence type="ECO:0000256" key="7">
    <source>
        <dbReference type="ARBA" id="ARBA00023211"/>
    </source>
</evidence>
<gene>
    <name evidence="9" type="ORF">ENX73_00455</name>
</gene>
<dbReference type="Pfam" id="PF00557">
    <property type="entry name" value="Peptidase_M24"/>
    <property type="match status" value="1"/>
</dbReference>
<dbReference type="AlphaFoldDB" id="A0A7V3VS13"/>
<keyword evidence="5" id="KW-0479">Metal-binding</keyword>
<dbReference type="GO" id="GO:0006508">
    <property type="term" value="P:proteolysis"/>
    <property type="evidence" value="ECO:0007669"/>
    <property type="project" value="TreeGrafter"/>
</dbReference>
<proteinExistence type="inferred from homology"/>
<organism evidence="9">
    <name type="scientific">Mesoaciditoga lauensis</name>
    <dbReference type="NCBI Taxonomy" id="1495039"/>
    <lineage>
        <taxon>Bacteria</taxon>
        <taxon>Thermotogati</taxon>
        <taxon>Thermotogota</taxon>
        <taxon>Thermotogae</taxon>
        <taxon>Mesoaciditogales</taxon>
        <taxon>Mesoaciditogaceae</taxon>
        <taxon>Mesoaciditoga</taxon>
    </lineage>
</organism>
<comment type="catalytic activity">
    <reaction evidence="1">
        <text>Release of any N-terminal amino acid, including proline, that is linked to proline, even from a dipeptide or tripeptide.</text>
        <dbReference type="EC" id="3.4.11.9"/>
    </reaction>
</comment>
<dbReference type="PANTHER" id="PTHR43226:SF4">
    <property type="entry name" value="XAA-PRO AMINOPEPTIDASE 3"/>
    <property type="match status" value="1"/>
</dbReference>
<feature type="domain" description="Aminopeptidase P N-terminal" evidence="8">
    <location>
        <begin position="1"/>
        <end position="136"/>
    </location>
</feature>
<comment type="cofactor">
    <cofactor evidence="2">
        <name>Mn(2+)</name>
        <dbReference type="ChEBI" id="CHEBI:29035"/>
    </cofactor>
</comment>
<dbReference type="CDD" id="cd01087">
    <property type="entry name" value="Prolidase"/>
    <property type="match status" value="1"/>
</dbReference>
<dbReference type="Pfam" id="PF05195">
    <property type="entry name" value="AMP_N"/>
    <property type="match status" value="1"/>
</dbReference>
<evidence type="ECO:0000259" key="8">
    <source>
        <dbReference type="SMART" id="SM01011"/>
    </source>
</evidence>
<dbReference type="InterPro" id="IPR000994">
    <property type="entry name" value="Pept_M24"/>
</dbReference>
<evidence type="ECO:0000256" key="4">
    <source>
        <dbReference type="ARBA" id="ARBA00012574"/>
    </source>
</evidence>
<keyword evidence="9" id="KW-0645">Protease</keyword>
<dbReference type="PANTHER" id="PTHR43226">
    <property type="entry name" value="XAA-PRO AMINOPEPTIDASE 3"/>
    <property type="match status" value="1"/>
</dbReference>
<keyword evidence="9" id="KW-0031">Aminopeptidase</keyword>
<dbReference type="GO" id="GO:0005829">
    <property type="term" value="C:cytosol"/>
    <property type="evidence" value="ECO:0007669"/>
    <property type="project" value="TreeGrafter"/>
</dbReference>
<dbReference type="EC" id="3.4.11.9" evidence="4"/>
<dbReference type="GO" id="GO:0070006">
    <property type="term" value="F:metalloaminopeptidase activity"/>
    <property type="evidence" value="ECO:0007669"/>
    <property type="project" value="InterPro"/>
</dbReference>
<dbReference type="Gene3D" id="3.90.230.10">
    <property type="entry name" value="Creatinase/methionine aminopeptidase superfamily"/>
    <property type="match status" value="1"/>
</dbReference>
<evidence type="ECO:0000256" key="1">
    <source>
        <dbReference type="ARBA" id="ARBA00001424"/>
    </source>
</evidence>
<protein>
    <recommendedName>
        <fullName evidence="4">Xaa-Pro aminopeptidase</fullName>
        <ecNumber evidence="4">3.4.11.9</ecNumber>
    </recommendedName>
</protein>
<accession>A0A7V3VS13</accession>
<dbReference type="SUPFAM" id="SSF53092">
    <property type="entry name" value="Creatinase/prolidase N-terminal domain"/>
    <property type="match status" value="1"/>
</dbReference>
<evidence type="ECO:0000313" key="9">
    <source>
        <dbReference type="EMBL" id="HGE74583.1"/>
    </source>
</evidence>
<dbReference type="InterPro" id="IPR029149">
    <property type="entry name" value="Creatin/AminoP/Spt16_N"/>
</dbReference>
<sequence>MKRVFHENNRKKLMEKVEDNSAVVVFSGRAPYKSGDELFSFTPSMNFYYLTGIEREKFVLLMTKINGEIDEQLFIEKSNPLLARWIGERMKPEEAQQSSGIEKIDYIENFQSAFGTMVNKNEMEKVYLDLERQEWEMSASEDTTFAYELSRRYPYLEIKDLHRKISELRVIKSKEEIEKLREAISITREAIYNVWKNAKPEMMEYELEAYFNFTLKNHGITDFAFKTIMASGKNAAVLHYSKNNSKTSANDLVLMDLGAQFEHYNADISRTFPISGRFSQRQRKIYEVVLSAQKAVQSTAKPGVPFKRLNEVACEVLANGCRTLGLIKNDSELSEYYFHGVSHFIGLDTHDVGNRNTELKAGMVISNEPGLYIPAENIGIRIEDDLLITEDGCENLAKDIIKEPDQIEAFMKRS</sequence>
<dbReference type="EMBL" id="DTPE01000016">
    <property type="protein sequence ID" value="HGE74583.1"/>
    <property type="molecule type" value="Genomic_DNA"/>
</dbReference>
<reference evidence="9" key="1">
    <citation type="journal article" date="2020" name="mSystems">
        <title>Genome- and Community-Level Interaction Insights into Carbon Utilization and Element Cycling Functions of Hydrothermarchaeota in Hydrothermal Sediment.</title>
        <authorList>
            <person name="Zhou Z."/>
            <person name="Liu Y."/>
            <person name="Xu W."/>
            <person name="Pan J."/>
            <person name="Luo Z.H."/>
            <person name="Li M."/>
        </authorList>
    </citation>
    <scope>NUCLEOTIDE SEQUENCE [LARGE SCALE GENOMIC DNA]</scope>
    <source>
        <strain evidence="9">SpSt-966</strain>
    </source>
</reference>
<keyword evidence="6" id="KW-0378">Hydrolase</keyword>
<dbReference type="InterPro" id="IPR036005">
    <property type="entry name" value="Creatinase/aminopeptidase-like"/>
</dbReference>
<dbReference type="Gene3D" id="3.40.350.10">
    <property type="entry name" value="Creatinase/prolidase N-terminal domain"/>
    <property type="match status" value="1"/>
</dbReference>
<dbReference type="InterPro" id="IPR052433">
    <property type="entry name" value="X-Pro_dipept-like"/>
</dbReference>
<dbReference type="GO" id="GO:0030145">
    <property type="term" value="F:manganese ion binding"/>
    <property type="evidence" value="ECO:0007669"/>
    <property type="project" value="InterPro"/>
</dbReference>
<dbReference type="SUPFAM" id="SSF55920">
    <property type="entry name" value="Creatinase/aminopeptidase"/>
    <property type="match status" value="1"/>
</dbReference>
<evidence type="ECO:0000256" key="6">
    <source>
        <dbReference type="ARBA" id="ARBA00022801"/>
    </source>
</evidence>
<evidence type="ECO:0000256" key="3">
    <source>
        <dbReference type="ARBA" id="ARBA00008766"/>
    </source>
</evidence>
<evidence type="ECO:0000256" key="5">
    <source>
        <dbReference type="ARBA" id="ARBA00022723"/>
    </source>
</evidence>
<comment type="similarity">
    <text evidence="3">Belongs to the peptidase M24B family.</text>
</comment>
<keyword evidence="7" id="KW-0464">Manganese</keyword>
<dbReference type="SMART" id="SM01011">
    <property type="entry name" value="AMP_N"/>
    <property type="match status" value="1"/>
</dbReference>
<name>A0A7V3VS13_9BACT</name>
<comment type="caution">
    <text evidence="9">The sequence shown here is derived from an EMBL/GenBank/DDBJ whole genome shotgun (WGS) entry which is preliminary data.</text>
</comment>
<dbReference type="InterPro" id="IPR007865">
    <property type="entry name" value="Aminopep_P_N"/>
</dbReference>
<evidence type="ECO:0000256" key="2">
    <source>
        <dbReference type="ARBA" id="ARBA00001936"/>
    </source>
</evidence>